<dbReference type="InterPro" id="IPR001986">
    <property type="entry name" value="Enolpyruvate_Tfrase_dom"/>
</dbReference>
<feature type="active site" description="Proton acceptor" evidence="7">
    <location>
        <position position="290"/>
    </location>
</feature>
<feature type="binding site" evidence="7">
    <location>
        <position position="317"/>
    </location>
    <ligand>
        <name>3-phosphoshikimate</name>
        <dbReference type="ChEBI" id="CHEBI:145989"/>
    </ligand>
</feature>
<feature type="binding site" evidence="7">
    <location>
        <position position="20"/>
    </location>
    <ligand>
        <name>phosphoenolpyruvate</name>
        <dbReference type="ChEBI" id="CHEBI:58702"/>
    </ligand>
</feature>
<evidence type="ECO:0000256" key="5">
    <source>
        <dbReference type="ARBA" id="ARBA00023141"/>
    </source>
</evidence>
<dbReference type="RefSeq" id="WP_037287925.1">
    <property type="nucleotide sequence ID" value="NZ_JEOB01000003.1"/>
</dbReference>
<feature type="binding site" evidence="7">
    <location>
        <position position="160"/>
    </location>
    <ligand>
        <name>3-phosphoshikimate</name>
        <dbReference type="ChEBI" id="CHEBI:145989"/>
    </ligand>
</feature>
<dbReference type="EC" id="2.5.1.19" evidence="7"/>
<dbReference type="Gene3D" id="3.65.10.10">
    <property type="entry name" value="Enolpyruvate transferase domain"/>
    <property type="match status" value="2"/>
</dbReference>
<dbReference type="PANTHER" id="PTHR21090">
    <property type="entry name" value="AROM/DEHYDROQUINATE SYNTHASE"/>
    <property type="match status" value="1"/>
</dbReference>
<evidence type="ECO:0000256" key="3">
    <source>
        <dbReference type="ARBA" id="ARBA00022605"/>
    </source>
</evidence>
<feature type="binding site" evidence="7">
    <location>
        <position position="290"/>
    </location>
    <ligand>
        <name>3-phosphoshikimate</name>
        <dbReference type="ChEBI" id="CHEBI:145989"/>
    </ligand>
</feature>
<dbReference type="SUPFAM" id="SSF55205">
    <property type="entry name" value="EPT/RTPC-like"/>
    <property type="match status" value="1"/>
</dbReference>
<dbReference type="HAMAP" id="MF_00210">
    <property type="entry name" value="EPSP_synth"/>
    <property type="match status" value="1"/>
</dbReference>
<dbReference type="InterPro" id="IPR036968">
    <property type="entry name" value="Enolpyruvate_Tfrase_sf"/>
</dbReference>
<organism evidence="9 10">
    <name type="scientific">Ruminococcus albus SY3</name>
    <dbReference type="NCBI Taxonomy" id="1341156"/>
    <lineage>
        <taxon>Bacteria</taxon>
        <taxon>Bacillati</taxon>
        <taxon>Bacillota</taxon>
        <taxon>Clostridia</taxon>
        <taxon>Eubacteriales</taxon>
        <taxon>Oscillospiraceae</taxon>
        <taxon>Ruminococcus</taxon>
    </lineage>
</organism>
<comment type="caution">
    <text evidence="9">The sequence shown here is derived from an EMBL/GenBank/DDBJ whole genome shotgun (WGS) entry which is preliminary data.</text>
</comment>
<dbReference type="GO" id="GO:0008652">
    <property type="term" value="P:amino acid biosynthetic process"/>
    <property type="evidence" value="ECO:0007669"/>
    <property type="project" value="UniProtKB-KW"/>
</dbReference>
<comment type="pathway">
    <text evidence="1 7">Metabolic intermediate biosynthesis; chorismate biosynthesis; chorismate from D-erythrose 4-phosphate and phosphoenolpyruvate: step 6/7.</text>
</comment>
<feature type="binding site" evidence="7">
    <location>
        <position position="117"/>
    </location>
    <ligand>
        <name>phosphoenolpyruvate</name>
        <dbReference type="ChEBI" id="CHEBI:58702"/>
    </ligand>
</feature>
<dbReference type="EMBL" id="JEOB01000003">
    <property type="protein sequence ID" value="EXM38769.1"/>
    <property type="molecule type" value="Genomic_DNA"/>
</dbReference>
<evidence type="ECO:0000256" key="4">
    <source>
        <dbReference type="ARBA" id="ARBA00022679"/>
    </source>
</evidence>
<dbReference type="NCBIfam" id="TIGR01356">
    <property type="entry name" value="aroA"/>
    <property type="match status" value="1"/>
</dbReference>
<evidence type="ECO:0000313" key="9">
    <source>
        <dbReference type="EMBL" id="EXM38769.1"/>
    </source>
</evidence>
<feature type="binding site" evidence="7">
    <location>
        <position position="364"/>
    </location>
    <ligand>
        <name>phosphoenolpyruvate</name>
        <dbReference type="ChEBI" id="CHEBI:58702"/>
    </ligand>
</feature>
<proteinExistence type="inferred from homology"/>
<comment type="catalytic activity">
    <reaction evidence="6">
        <text>3-phosphoshikimate + phosphoenolpyruvate = 5-O-(1-carboxyvinyl)-3-phosphoshikimate + phosphate</text>
        <dbReference type="Rhea" id="RHEA:21256"/>
        <dbReference type="ChEBI" id="CHEBI:43474"/>
        <dbReference type="ChEBI" id="CHEBI:57701"/>
        <dbReference type="ChEBI" id="CHEBI:58702"/>
        <dbReference type="ChEBI" id="CHEBI:145989"/>
        <dbReference type="EC" id="2.5.1.19"/>
    </reaction>
    <physiologicalReaction direction="left-to-right" evidence="6">
        <dbReference type="Rhea" id="RHEA:21257"/>
    </physiologicalReaction>
</comment>
<feature type="binding site" evidence="7">
    <location>
        <position position="21"/>
    </location>
    <ligand>
        <name>3-phosphoshikimate</name>
        <dbReference type="ChEBI" id="CHEBI:145989"/>
    </ligand>
</feature>
<dbReference type="GO" id="GO:0009073">
    <property type="term" value="P:aromatic amino acid family biosynthetic process"/>
    <property type="evidence" value="ECO:0007669"/>
    <property type="project" value="UniProtKB-KW"/>
</dbReference>
<dbReference type="PATRIC" id="fig|1341156.4.peg.2022"/>
<dbReference type="GO" id="GO:0009423">
    <property type="term" value="P:chorismate biosynthetic process"/>
    <property type="evidence" value="ECO:0007669"/>
    <property type="project" value="UniProtKB-UniRule"/>
</dbReference>
<evidence type="ECO:0000313" key="10">
    <source>
        <dbReference type="Proteomes" id="UP000021369"/>
    </source>
</evidence>
<comment type="similarity">
    <text evidence="2 7">Belongs to the EPSP synthase family.</text>
</comment>
<evidence type="ECO:0000256" key="7">
    <source>
        <dbReference type="HAMAP-Rule" id="MF_00210"/>
    </source>
</evidence>
<gene>
    <name evidence="7" type="primary">aroA</name>
    <name evidence="9" type="ORF">RASY3_10400</name>
</gene>
<evidence type="ECO:0000256" key="2">
    <source>
        <dbReference type="ARBA" id="ARBA00009948"/>
    </source>
</evidence>
<comment type="subunit">
    <text evidence="7">Monomer.</text>
</comment>
<dbReference type="PANTHER" id="PTHR21090:SF5">
    <property type="entry name" value="PENTAFUNCTIONAL AROM POLYPEPTIDE"/>
    <property type="match status" value="1"/>
</dbReference>
<dbReference type="InterPro" id="IPR013792">
    <property type="entry name" value="RNA3'P_cycl/enolpyr_Trfase_a/b"/>
</dbReference>
<keyword evidence="4 7" id="KW-0808">Transferase</keyword>
<dbReference type="GO" id="GO:0005737">
    <property type="term" value="C:cytoplasm"/>
    <property type="evidence" value="ECO:0007669"/>
    <property type="project" value="UniProtKB-SubCell"/>
</dbReference>
<feature type="binding site" evidence="7">
    <location>
        <position position="161"/>
    </location>
    <ligand>
        <name>3-phosphoshikimate</name>
        <dbReference type="ChEBI" id="CHEBI:145989"/>
    </ligand>
</feature>
<sequence>MDIKITPTKLRGTVTPPPSKSAAHRMLIAAALAEGTSVIERLYPSVDIMTTVEAMRQLGAEIEVQGDRAVVRGIGNAPESAVLDCCESGSTLRFLIPVAAALGVRTEFLGRGKLPERPITPYLEEFPCHGVEFDYSNTMPFTINGKLTGGRYEIDGGISSQFITGLLLALPLTGERSEIVLTSHLESRPYVDMTIDVMRKYGVNVEVTENSFIIPEGQKFVACDGAVEGDHSQGAFFEVANSLGSEVDIRGLNENSFQGDKKIIEICEKIVYNENGKLNPFTVSAADIPDLVPILAVLGSFCGGESRIIDAARLRLKESDRLAAMEETLNALGGDVTATADSLIIKGKESLAGGAEVSAHNDHRIAMAMAIAATRCEKPVMIRGAECVRKSYPDFWEVYRSLGGIAEEI</sequence>
<feature type="binding site" evidence="7">
    <location>
        <position position="161"/>
    </location>
    <ligand>
        <name>phosphoenolpyruvate</name>
        <dbReference type="ChEBI" id="CHEBI:58702"/>
    </ligand>
</feature>
<dbReference type="Pfam" id="PF00275">
    <property type="entry name" value="EPSP_synthase"/>
    <property type="match status" value="1"/>
</dbReference>
<dbReference type="PROSITE" id="PS00885">
    <property type="entry name" value="EPSP_SYNTHASE_2"/>
    <property type="match status" value="1"/>
</dbReference>
<name>A0A011UDR4_RUMAL</name>
<dbReference type="AlphaFoldDB" id="A0A011UDR4"/>
<dbReference type="PIRSF" id="PIRSF000505">
    <property type="entry name" value="EPSPS"/>
    <property type="match status" value="1"/>
</dbReference>
<feature type="binding site" evidence="7">
    <location>
        <position position="20"/>
    </location>
    <ligand>
        <name>3-phosphoshikimate</name>
        <dbReference type="ChEBI" id="CHEBI:145989"/>
    </ligand>
</feature>
<keyword evidence="5 7" id="KW-0057">Aromatic amino acid biosynthesis</keyword>
<feature type="binding site" evidence="7">
    <location>
        <position position="89"/>
    </location>
    <ligand>
        <name>phosphoenolpyruvate</name>
        <dbReference type="ChEBI" id="CHEBI:58702"/>
    </ligand>
</feature>
<evidence type="ECO:0000256" key="6">
    <source>
        <dbReference type="ARBA" id="ARBA00044633"/>
    </source>
</evidence>
<evidence type="ECO:0000259" key="8">
    <source>
        <dbReference type="Pfam" id="PF00275"/>
    </source>
</evidence>
<dbReference type="Proteomes" id="UP000021369">
    <property type="component" value="Unassembled WGS sequence"/>
</dbReference>
<feature type="binding site" evidence="7">
    <location>
        <position position="390"/>
    </location>
    <ligand>
        <name>phosphoenolpyruvate</name>
        <dbReference type="ChEBI" id="CHEBI:58702"/>
    </ligand>
</feature>
<comment type="subcellular location">
    <subcellularLocation>
        <location evidence="7">Cytoplasm</location>
    </subcellularLocation>
</comment>
<keyword evidence="10" id="KW-1185">Reference proteome</keyword>
<accession>A0A011UDR4</accession>
<dbReference type="GO" id="GO:0003866">
    <property type="term" value="F:3-phosphoshikimate 1-carboxyvinyltransferase activity"/>
    <property type="evidence" value="ECO:0007669"/>
    <property type="project" value="UniProtKB-UniRule"/>
</dbReference>
<dbReference type="InterPro" id="IPR006264">
    <property type="entry name" value="EPSP_synthase"/>
</dbReference>
<feature type="binding site" evidence="7">
    <location>
        <position position="159"/>
    </location>
    <ligand>
        <name>3-phosphoshikimate</name>
        <dbReference type="ChEBI" id="CHEBI:145989"/>
    </ligand>
</feature>
<feature type="binding site" evidence="7">
    <location>
        <position position="187"/>
    </location>
    <ligand>
        <name>3-phosphoshikimate</name>
        <dbReference type="ChEBI" id="CHEBI:145989"/>
    </ligand>
</feature>
<comment type="function">
    <text evidence="7">Catalyzes the transfer of the enolpyruvyl moiety of phosphoenolpyruvate (PEP) to the 5-hydroxyl of shikimate-3-phosphate (S3P) to produce enolpyruvyl shikimate-3-phosphate and inorganic phosphate.</text>
</comment>
<keyword evidence="7" id="KW-0963">Cytoplasm</keyword>
<dbReference type="OrthoDB" id="9809920at2"/>
<feature type="binding site" evidence="7">
    <location>
        <position position="321"/>
    </location>
    <ligand>
        <name>phosphoenolpyruvate</name>
        <dbReference type="ChEBI" id="CHEBI:58702"/>
    </ligand>
</feature>
<feature type="binding site" evidence="7">
    <location>
        <position position="25"/>
    </location>
    <ligand>
        <name>3-phosphoshikimate</name>
        <dbReference type="ChEBI" id="CHEBI:145989"/>
    </ligand>
</feature>
<dbReference type="CDD" id="cd01556">
    <property type="entry name" value="EPSP_synthase"/>
    <property type="match status" value="1"/>
</dbReference>
<dbReference type="UniPathway" id="UPA00053">
    <property type="reaction ID" value="UER00089"/>
</dbReference>
<dbReference type="InterPro" id="IPR023193">
    <property type="entry name" value="EPSP_synthase_CS"/>
</dbReference>
<keyword evidence="3 7" id="KW-0028">Amino-acid biosynthesis</keyword>
<feature type="domain" description="Enolpyruvate transferase" evidence="8">
    <location>
        <begin position="7"/>
        <end position="398"/>
    </location>
</feature>
<evidence type="ECO:0000256" key="1">
    <source>
        <dbReference type="ARBA" id="ARBA00004811"/>
    </source>
</evidence>
<protein>
    <recommendedName>
        <fullName evidence="7">3-phosphoshikimate 1-carboxyvinyltransferase</fullName>
        <ecNumber evidence="7">2.5.1.19</ecNumber>
    </recommendedName>
    <alternativeName>
        <fullName evidence="7">5-enolpyruvylshikimate-3-phosphate synthase</fullName>
        <shortName evidence="7">EPSP synthase</shortName>
        <shortName evidence="7">EPSPS</shortName>
    </alternativeName>
</protein>
<comment type="caution">
    <text evidence="7">Lacks conserved residue(s) required for the propagation of feature annotation.</text>
</comment>
<reference evidence="9 10" key="1">
    <citation type="submission" date="2013-06" db="EMBL/GenBank/DDBJ databases">
        <title>Rumen cellulosomics: divergent fiber-degrading strategies revealed by comparative genome-wide analysis of six Ruminococcal strains.</title>
        <authorList>
            <person name="Dassa B."/>
            <person name="Borovok I."/>
            <person name="Lamed R."/>
            <person name="Flint H."/>
            <person name="Yeoman C.J."/>
            <person name="White B."/>
            <person name="Bayer E.A."/>
        </authorList>
    </citation>
    <scope>NUCLEOTIDE SEQUENCE [LARGE SCALE GENOMIC DNA]</scope>
    <source>
        <strain evidence="9 10">SY3</strain>
    </source>
</reference>